<dbReference type="Pfam" id="PF00005">
    <property type="entry name" value="ABC_tran"/>
    <property type="match status" value="1"/>
</dbReference>
<sequence length="410" mass="45181">METQDIAIEVRNVSKTFASHHDRRTSLKEMFVKGKAKQKYDFNALNDVSLNIRKGTTFGLIGHNGCGKSTLLKIIAGVYLPSSGEVLVEDKVDALLELGAGFHGELTGRENIYLNGAILGRTKEELDAVFDWILDFADIGDFIDQQVKVYSSGMTVRLGFATAVAIEPTILVVDEIIAVGDEEFQRKSFELMRNMKKKGTTIVLVTHSLSVAQEMCDEVAWLDNGVLQEVGPASDVISSYLKSVNHIEASKRGSSNVADEYRENQGSGELRMVGVQILDDDGQETDVFKTGEPATLRIHVRATQRQENVEVGLGFSIGNGVSIAGPNSVTGGRSYTFNVGESFVDYRIDSVLFQPGSIWLTTALVRDGHIFDYSDRQTEIRVRSDWVPTEPGIISLPPGQWSERPEEKVE</sequence>
<keyword evidence="4 6" id="KW-0067">ATP-binding</keyword>
<dbReference type="InterPro" id="IPR003593">
    <property type="entry name" value="AAA+_ATPase"/>
</dbReference>
<feature type="domain" description="ABC transporter" evidence="5">
    <location>
        <begin position="8"/>
        <end position="249"/>
    </location>
</feature>
<dbReference type="SUPFAM" id="SSF52540">
    <property type="entry name" value="P-loop containing nucleoside triphosphate hydrolases"/>
    <property type="match status" value="1"/>
</dbReference>
<dbReference type="EMBL" id="JAUSQX010000001">
    <property type="protein sequence ID" value="MDP9806001.1"/>
    <property type="molecule type" value="Genomic_DNA"/>
</dbReference>
<comment type="caution">
    <text evidence="6">The sequence shown here is derived from an EMBL/GenBank/DDBJ whole genome shotgun (WGS) entry which is preliminary data.</text>
</comment>
<dbReference type="CDD" id="cd03220">
    <property type="entry name" value="ABC_KpsT_Wzt"/>
    <property type="match status" value="1"/>
</dbReference>
<dbReference type="RefSeq" id="WP_307682248.1">
    <property type="nucleotide sequence ID" value="NZ_JAUSQX010000001.1"/>
</dbReference>
<evidence type="ECO:0000256" key="3">
    <source>
        <dbReference type="ARBA" id="ARBA00022741"/>
    </source>
</evidence>
<dbReference type="Gene3D" id="2.70.50.60">
    <property type="entry name" value="abc- transporter (atp binding component) like domain"/>
    <property type="match status" value="1"/>
</dbReference>
<evidence type="ECO:0000256" key="4">
    <source>
        <dbReference type="ARBA" id="ARBA00022840"/>
    </source>
</evidence>
<evidence type="ECO:0000256" key="1">
    <source>
        <dbReference type="ARBA" id="ARBA00005417"/>
    </source>
</evidence>
<keyword evidence="3" id="KW-0547">Nucleotide-binding</keyword>
<dbReference type="Gene3D" id="3.40.50.300">
    <property type="entry name" value="P-loop containing nucleotide triphosphate hydrolases"/>
    <property type="match status" value="1"/>
</dbReference>
<keyword evidence="7" id="KW-1185">Reference proteome</keyword>
<evidence type="ECO:0000256" key="2">
    <source>
        <dbReference type="ARBA" id="ARBA00022448"/>
    </source>
</evidence>
<gene>
    <name evidence="6" type="ORF">J2S70_000583</name>
</gene>
<organism evidence="6 7">
    <name type="scientific">Trueperella bonasi</name>
    <dbReference type="NCBI Taxonomy" id="312286"/>
    <lineage>
        <taxon>Bacteria</taxon>
        <taxon>Bacillati</taxon>
        <taxon>Actinomycetota</taxon>
        <taxon>Actinomycetes</taxon>
        <taxon>Actinomycetales</taxon>
        <taxon>Actinomycetaceae</taxon>
        <taxon>Trueperella</taxon>
    </lineage>
</organism>
<keyword evidence="2" id="KW-0813">Transport</keyword>
<proteinExistence type="inferred from homology"/>
<dbReference type="CDD" id="cd10147">
    <property type="entry name" value="Wzt_C-like"/>
    <property type="match status" value="1"/>
</dbReference>
<evidence type="ECO:0000259" key="5">
    <source>
        <dbReference type="PROSITE" id="PS50893"/>
    </source>
</evidence>
<dbReference type="PANTHER" id="PTHR46743:SF2">
    <property type="entry name" value="TEICHOIC ACIDS EXPORT ATP-BINDING PROTEIN TAGH"/>
    <property type="match status" value="1"/>
</dbReference>
<evidence type="ECO:0000313" key="7">
    <source>
        <dbReference type="Proteomes" id="UP001243212"/>
    </source>
</evidence>
<dbReference type="PROSITE" id="PS50893">
    <property type="entry name" value="ABC_TRANSPORTER_2"/>
    <property type="match status" value="1"/>
</dbReference>
<reference evidence="6 7" key="1">
    <citation type="submission" date="2023-07" db="EMBL/GenBank/DDBJ databases">
        <title>Sequencing the genomes of 1000 actinobacteria strains.</title>
        <authorList>
            <person name="Klenk H.-P."/>
        </authorList>
    </citation>
    <scope>NUCLEOTIDE SEQUENCE [LARGE SCALE GENOMIC DNA]</scope>
    <source>
        <strain evidence="6 7">DSM 17163</strain>
    </source>
</reference>
<dbReference type="InterPro" id="IPR050683">
    <property type="entry name" value="Bact_Polysacc_Export_ATP-bd"/>
</dbReference>
<dbReference type="PANTHER" id="PTHR46743">
    <property type="entry name" value="TEICHOIC ACIDS EXPORT ATP-BINDING PROTEIN TAGH"/>
    <property type="match status" value="1"/>
</dbReference>
<dbReference type="InterPro" id="IPR029439">
    <property type="entry name" value="Wzt_C"/>
</dbReference>
<dbReference type="InterPro" id="IPR027417">
    <property type="entry name" value="P-loop_NTPase"/>
</dbReference>
<dbReference type="SMART" id="SM00382">
    <property type="entry name" value="AAA"/>
    <property type="match status" value="1"/>
</dbReference>
<name>A0ABT9NF27_9ACTO</name>
<evidence type="ECO:0000313" key="6">
    <source>
        <dbReference type="EMBL" id="MDP9806001.1"/>
    </source>
</evidence>
<dbReference type="GO" id="GO:0005524">
    <property type="term" value="F:ATP binding"/>
    <property type="evidence" value="ECO:0007669"/>
    <property type="project" value="UniProtKB-KW"/>
</dbReference>
<accession>A0ABT9NF27</accession>
<protein>
    <submittedName>
        <fullName evidence="6">ABC-2 type transport system ATP-binding protein/lipopolysaccharide transport system ATP-binding protein</fullName>
    </submittedName>
</protein>
<dbReference type="Pfam" id="PF14524">
    <property type="entry name" value="Wzt_C"/>
    <property type="match status" value="1"/>
</dbReference>
<comment type="similarity">
    <text evidence="1">Belongs to the ABC transporter superfamily.</text>
</comment>
<dbReference type="InterPro" id="IPR015860">
    <property type="entry name" value="ABC_transpr_TagH-like"/>
</dbReference>
<dbReference type="Proteomes" id="UP001243212">
    <property type="component" value="Unassembled WGS sequence"/>
</dbReference>
<dbReference type="InterPro" id="IPR003439">
    <property type="entry name" value="ABC_transporter-like_ATP-bd"/>
</dbReference>